<dbReference type="EMBL" id="JACEZS010000004">
    <property type="protein sequence ID" value="MBA5605036.1"/>
    <property type="molecule type" value="Genomic_DNA"/>
</dbReference>
<protein>
    <submittedName>
        <fullName evidence="1">ATP-binding protein</fullName>
    </submittedName>
</protein>
<dbReference type="Pfam" id="PF13671">
    <property type="entry name" value="AAA_33"/>
    <property type="match status" value="1"/>
</dbReference>
<dbReference type="RefSeq" id="WP_182215492.1">
    <property type="nucleotide sequence ID" value="NZ_JACEZS010000004.1"/>
</dbReference>
<proteinExistence type="predicted"/>
<comment type="caution">
    <text evidence="1">The sequence shown here is derived from an EMBL/GenBank/DDBJ whole genome shotgun (WGS) entry which is preliminary data.</text>
</comment>
<name>A0A7W2EFV0_9BURK</name>
<reference evidence="1 2" key="1">
    <citation type="submission" date="2020-07" db="EMBL/GenBank/DDBJ databases">
        <title>Novel species isolated from subtropical streams in China.</title>
        <authorList>
            <person name="Lu H."/>
        </authorList>
    </citation>
    <scope>NUCLEOTIDE SEQUENCE [LARGE SCALE GENOMIC DNA]</scope>
    <source>
        <strain evidence="1 2">FT3S</strain>
    </source>
</reference>
<sequence>MADATLHLIEGPVGAGKSTYAMALASEHGAVHIALDEWFASIFSPDRPEQEVIPWYIERKDRLINLIWNHSKRLLNSGCNVILELGLIQQAARMDFCHRVQSDGYDPILHILDAPVHIRRERVRQRNQQKGATFSMVVPDHIFELASSQWQAPNEAECSLFNVKFVGGPSLEDRWGNVSQVAAYGQGHRSA</sequence>
<evidence type="ECO:0000313" key="1">
    <source>
        <dbReference type="EMBL" id="MBA5605036.1"/>
    </source>
</evidence>
<dbReference type="Proteomes" id="UP000566711">
    <property type="component" value="Unassembled WGS sequence"/>
</dbReference>
<dbReference type="GO" id="GO:0005524">
    <property type="term" value="F:ATP binding"/>
    <property type="evidence" value="ECO:0007669"/>
    <property type="project" value="UniProtKB-KW"/>
</dbReference>
<keyword evidence="1" id="KW-0547">Nucleotide-binding</keyword>
<dbReference type="SUPFAM" id="SSF52540">
    <property type="entry name" value="P-loop containing nucleoside triphosphate hydrolases"/>
    <property type="match status" value="1"/>
</dbReference>
<keyword evidence="2" id="KW-1185">Reference proteome</keyword>
<dbReference type="Gene3D" id="3.40.50.300">
    <property type="entry name" value="P-loop containing nucleotide triphosphate hydrolases"/>
    <property type="match status" value="1"/>
</dbReference>
<dbReference type="InterPro" id="IPR027417">
    <property type="entry name" value="P-loop_NTPase"/>
</dbReference>
<accession>A0A7W2EFV0</accession>
<evidence type="ECO:0000313" key="2">
    <source>
        <dbReference type="Proteomes" id="UP000566711"/>
    </source>
</evidence>
<keyword evidence="1" id="KW-0067">ATP-binding</keyword>
<organism evidence="1 2">
    <name type="scientific">Rugamonas fusca</name>
    <dbReference type="NCBI Taxonomy" id="2758568"/>
    <lineage>
        <taxon>Bacteria</taxon>
        <taxon>Pseudomonadati</taxon>
        <taxon>Pseudomonadota</taxon>
        <taxon>Betaproteobacteria</taxon>
        <taxon>Burkholderiales</taxon>
        <taxon>Oxalobacteraceae</taxon>
        <taxon>Telluria group</taxon>
        <taxon>Rugamonas</taxon>
    </lineage>
</organism>
<gene>
    <name evidence="1" type="ORF">H3H36_06625</name>
</gene>
<dbReference type="AlphaFoldDB" id="A0A7W2EFV0"/>